<dbReference type="Proteomes" id="UP000016064">
    <property type="component" value="Unassembled WGS sequence"/>
</dbReference>
<dbReference type="RefSeq" id="WP_020370554.1">
    <property type="nucleotide sequence ID" value="NZ_APJW01000003.1"/>
</dbReference>
<feature type="region of interest" description="Disordered" evidence="2">
    <location>
        <begin position="1"/>
        <end position="24"/>
    </location>
</feature>
<feature type="compositionally biased region" description="Polar residues" evidence="2">
    <location>
        <begin position="1"/>
        <end position="20"/>
    </location>
</feature>
<dbReference type="EMBL" id="APJW01000003">
    <property type="protein sequence ID" value="EQM62307.1"/>
    <property type="molecule type" value="Genomic_DNA"/>
</dbReference>
<evidence type="ECO:0000313" key="3">
    <source>
        <dbReference type="EMBL" id="EQM62307.1"/>
    </source>
</evidence>
<feature type="coiled-coil region" evidence="1">
    <location>
        <begin position="481"/>
        <end position="549"/>
    </location>
</feature>
<keyword evidence="4" id="KW-1185">Reference proteome</keyword>
<evidence type="ECO:0000256" key="2">
    <source>
        <dbReference type="SAM" id="MobiDB-lite"/>
    </source>
</evidence>
<organism evidence="3 4">
    <name type="scientific">Chlamydia ibidis 10-1398/6</name>
    <dbReference type="NCBI Taxonomy" id="1046581"/>
    <lineage>
        <taxon>Bacteria</taxon>
        <taxon>Pseudomonadati</taxon>
        <taxon>Chlamydiota</taxon>
        <taxon>Chlamydiia</taxon>
        <taxon>Chlamydiales</taxon>
        <taxon>Chlamydiaceae</taxon>
        <taxon>Chlamydia/Chlamydophila group</taxon>
        <taxon>Chlamydia</taxon>
    </lineage>
</organism>
<keyword evidence="1" id="KW-0175">Coiled coil</keyword>
<evidence type="ECO:0000313" key="4">
    <source>
        <dbReference type="Proteomes" id="UP000016064"/>
    </source>
</evidence>
<comment type="caution">
    <text evidence="3">The sequence shown here is derived from an EMBL/GenBank/DDBJ whole genome shotgun (WGS) entry which is preliminary data.</text>
</comment>
<protein>
    <submittedName>
        <fullName evidence="3">Myosin heavy chain</fullName>
    </submittedName>
</protein>
<sequence length="554" mass="63834">MDTSDNSFHSSEAEQGSTVVSREEFSIKGDEVSNSTMINESFTIFTQELSAFSSVEEQVAFSLDRMEQALRSPQGADLKLFWTIRKHCLPLFHQVDNTSKRSDYWRRYIDLTKEGRHIKTLQDEEGTFVVGQIELAISCLEQDIALFLEGNSSVNTQESDASFLETHALDRHKDFYKALHSSLLWLSSFSTKIIDLRKELMNVGMRMRLKSRFFQRLSALGNHVFPKRKELIEQVSAAFLGDVNSFVSRYFSHADKDALKRSVFFLRKEIKSLQQAAKSLAVSSTVFSETRLKLSECWDQLKGLEKEIRQEQGRLRIVSAENSQEVRRQLSEGRQMLDNGVDLLQIRKYLDGIAKHIRAVDLIHDDVVALKNELQTLFDLLKEKQDLAEKVYQEQLAKDRQVKQEAIQLLSDRISEFATACSVKNISPNARVEWQELKDALGKVSFLSPTQKISLDNKLNVAWQHIVAFFEEQLLSSPDSREKLINMRQVLEQRLERRRELKDKLEKDKKLLGSSGLDFDRAMQYSALVEEDKLAIEELDAAILDLRRQIQQLT</sequence>
<evidence type="ECO:0000256" key="1">
    <source>
        <dbReference type="SAM" id="Coils"/>
    </source>
</evidence>
<name>A0ABN0MYH6_9CHLA</name>
<accession>A0ABN0MYH6</accession>
<proteinExistence type="predicted"/>
<gene>
    <name evidence="3" type="primary">mhcA1</name>
    <name evidence="3" type="ORF">H359_0948</name>
</gene>
<reference evidence="3 4" key="1">
    <citation type="submission" date="2013-07" db="EMBL/GenBank/DDBJ databases">
        <title>Isolation of a new Chlamydia species from the feral Sacred Ibis (Threskiornis aethiopicus): Chlamydia ibidis.</title>
        <authorList>
            <person name="Vorimore F."/>
            <person name="Hsia R.-C."/>
            <person name="Huot-Creasy H."/>
            <person name="Bastian S."/>
            <person name="Deruyter L."/>
            <person name="Passet A."/>
            <person name="Sachse K."/>
            <person name="Bavoil P."/>
            <person name="Myers G."/>
            <person name="Laroucau K."/>
        </authorList>
    </citation>
    <scope>NUCLEOTIDE SEQUENCE [LARGE SCALE GENOMIC DNA]</scope>
    <source>
        <strain evidence="3 4">10-1398/6</strain>
    </source>
</reference>